<evidence type="ECO:0000313" key="2">
    <source>
        <dbReference type="Proteomes" id="UP001054837"/>
    </source>
</evidence>
<proteinExistence type="predicted"/>
<accession>A0AAV4SH90</accession>
<name>A0AAV4SH90_9ARAC</name>
<reference evidence="1 2" key="1">
    <citation type="submission" date="2021-06" db="EMBL/GenBank/DDBJ databases">
        <title>Caerostris darwini draft genome.</title>
        <authorList>
            <person name="Kono N."/>
            <person name="Arakawa K."/>
        </authorList>
    </citation>
    <scope>NUCLEOTIDE SEQUENCE [LARGE SCALE GENOMIC DNA]</scope>
</reference>
<keyword evidence="2" id="KW-1185">Reference proteome</keyword>
<dbReference type="AlphaFoldDB" id="A0AAV4SH90"/>
<dbReference type="Proteomes" id="UP001054837">
    <property type="component" value="Unassembled WGS sequence"/>
</dbReference>
<sequence>MRHLKDIPLHARMLPPACVAFPSFRRKILSDQDIKSQPHTPYTIRFVSKAEISLDGVVLLLRCSLNRKYLSFGLSVVCLQESEPVVGMWFQDRLTIYPSYNARLLLTCFLPAYDSKT</sequence>
<organism evidence="1 2">
    <name type="scientific">Caerostris darwini</name>
    <dbReference type="NCBI Taxonomy" id="1538125"/>
    <lineage>
        <taxon>Eukaryota</taxon>
        <taxon>Metazoa</taxon>
        <taxon>Ecdysozoa</taxon>
        <taxon>Arthropoda</taxon>
        <taxon>Chelicerata</taxon>
        <taxon>Arachnida</taxon>
        <taxon>Araneae</taxon>
        <taxon>Araneomorphae</taxon>
        <taxon>Entelegynae</taxon>
        <taxon>Araneoidea</taxon>
        <taxon>Araneidae</taxon>
        <taxon>Caerostris</taxon>
    </lineage>
</organism>
<protein>
    <submittedName>
        <fullName evidence="1">Uncharacterized protein</fullName>
    </submittedName>
</protein>
<gene>
    <name evidence="1" type="ORF">CDAR_587471</name>
</gene>
<comment type="caution">
    <text evidence="1">The sequence shown here is derived from an EMBL/GenBank/DDBJ whole genome shotgun (WGS) entry which is preliminary data.</text>
</comment>
<dbReference type="EMBL" id="BPLQ01007986">
    <property type="protein sequence ID" value="GIY33793.1"/>
    <property type="molecule type" value="Genomic_DNA"/>
</dbReference>
<evidence type="ECO:0000313" key="1">
    <source>
        <dbReference type="EMBL" id="GIY33793.1"/>
    </source>
</evidence>